<dbReference type="PROSITE" id="PS50110">
    <property type="entry name" value="RESPONSE_REGULATORY"/>
    <property type="match status" value="1"/>
</dbReference>
<evidence type="ECO:0000259" key="3">
    <source>
        <dbReference type="PROSITE" id="PS50930"/>
    </source>
</evidence>
<dbReference type="SUPFAM" id="SSF52172">
    <property type="entry name" value="CheY-like"/>
    <property type="match status" value="1"/>
</dbReference>
<keyword evidence="1" id="KW-0597">Phosphoprotein</keyword>
<evidence type="ECO:0000259" key="2">
    <source>
        <dbReference type="PROSITE" id="PS50110"/>
    </source>
</evidence>
<evidence type="ECO:0000256" key="1">
    <source>
        <dbReference type="PROSITE-ProRule" id="PRU00169"/>
    </source>
</evidence>
<feature type="domain" description="Response regulatory" evidence="2">
    <location>
        <begin position="4"/>
        <end position="115"/>
    </location>
</feature>
<name>A0A399SX30_9BACT</name>
<dbReference type="RefSeq" id="WP_119439479.1">
    <property type="nucleotide sequence ID" value="NZ_QWGR01000014.1"/>
</dbReference>
<dbReference type="Proteomes" id="UP000265926">
    <property type="component" value="Unassembled WGS sequence"/>
</dbReference>
<dbReference type="SMART" id="SM00448">
    <property type="entry name" value="REC"/>
    <property type="match status" value="1"/>
</dbReference>
<dbReference type="EMBL" id="QWGR01000014">
    <property type="protein sequence ID" value="RIJ46413.1"/>
    <property type="molecule type" value="Genomic_DNA"/>
</dbReference>
<dbReference type="InterPro" id="IPR001789">
    <property type="entry name" value="Sig_transdc_resp-reg_receiver"/>
</dbReference>
<accession>A0A399SX30</accession>
<dbReference type="PROSITE" id="PS50930">
    <property type="entry name" value="HTH_LYTTR"/>
    <property type="match status" value="1"/>
</dbReference>
<proteinExistence type="predicted"/>
<dbReference type="Pfam" id="PF00072">
    <property type="entry name" value="Response_reg"/>
    <property type="match status" value="1"/>
</dbReference>
<dbReference type="Pfam" id="PF04397">
    <property type="entry name" value="LytTR"/>
    <property type="match status" value="1"/>
</dbReference>
<dbReference type="Gene3D" id="3.40.50.2300">
    <property type="match status" value="1"/>
</dbReference>
<evidence type="ECO:0000313" key="5">
    <source>
        <dbReference type="Proteomes" id="UP000265926"/>
    </source>
</evidence>
<dbReference type="InterPro" id="IPR046947">
    <property type="entry name" value="LytR-like"/>
</dbReference>
<evidence type="ECO:0000313" key="4">
    <source>
        <dbReference type="EMBL" id="RIJ46413.1"/>
    </source>
</evidence>
<dbReference type="InterPro" id="IPR007492">
    <property type="entry name" value="LytTR_DNA-bd_dom"/>
</dbReference>
<keyword evidence="5" id="KW-1185">Reference proteome</keyword>
<gene>
    <name evidence="4" type="ORF">D1614_18525</name>
</gene>
<sequence length="247" mass="28961">MKMNCIAVDDEQLALKKIQRFAEKIDYLNLLGTFDNALSTFSFLRENKIDLIFLDIQMDEFTGIQLLETIKDPPYVILTTAYNEYALKAYELDVVDYLLKPIPFDRFVKAVEKVYARFLKDQNLRQVTQTAPAQNLSSNDQSDYTFIKSGNKTVKVYFNKILYIEGQRDYLQIHTEDSKIMTLLNFKKMQELLDPQKFVRVHKSYIIALDKIDYIENNAIKIRNKLIPVSSTYKVAFFNLLNKNNFI</sequence>
<organism evidence="4 5">
    <name type="scientific">Maribellus luteus</name>
    <dbReference type="NCBI Taxonomy" id="2305463"/>
    <lineage>
        <taxon>Bacteria</taxon>
        <taxon>Pseudomonadati</taxon>
        <taxon>Bacteroidota</taxon>
        <taxon>Bacteroidia</taxon>
        <taxon>Marinilabiliales</taxon>
        <taxon>Prolixibacteraceae</taxon>
        <taxon>Maribellus</taxon>
    </lineage>
</organism>
<dbReference type="GO" id="GO:0003677">
    <property type="term" value="F:DNA binding"/>
    <property type="evidence" value="ECO:0007669"/>
    <property type="project" value="UniProtKB-KW"/>
</dbReference>
<dbReference type="InterPro" id="IPR011006">
    <property type="entry name" value="CheY-like_superfamily"/>
</dbReference>
<comment type="caution">
    <text evidence="4">The sequence shown here is derived from an EMBL/GenBank/DDBJ whole genome shotgun (WGS) entry which is preliminary data.</text>
</comment>
<dbReference type="SMART" id="SM00850">
    <property type="entry name" value="LytTR"/>
    <property type="match status" value="1"/>
</dbReference>
<reference evidence="4 5" key="1">
    <citation type="submission" date="2018-08" db="EMBL/GenBank/DDBJ databases">
        <title>Pallidiluteibacterium maritimus gen. nov., sp. nov., isolated from coastal sediment.</title>
        <authorList>
            <person name="Zhou L.Y."/>
        </authorList>
    </citation>
    <scope>NUCLEOTIDE SEQUENCE [LARGE SCALE GENOMIC DNA]</scope>
    <source>
        <strain evidence="4 5">XSD2</strain>
    </source>
</reference>
<dbReference type="PANTHER" id="PTHR37299">
    <property type="entry name" value="TRANSCRIPTIONAL REGULATOR-RELATED"/>
    <property type="match status" value="1"/>
</dbReference>
<protein>
    <submittedName>
        <fullName evidence="4">DNA-binding response regulator</fullName>
    </submittedName>
</protein>
<feature type="modified residue" description="4-aspartylphosphate" evidence="1">
    <location>
        <position position="55"/>
    </location>
</feature>
<keyword evidence="4" id="KW-0238">DNA-binding</keyword>
<dbReference type="Gene3D" id="2.40.50.1020">
    <property type="entry name" value="LytTr DNA-binding domain"/>
    <property type="match status" value="1"/>
</dbReference>
<feature type="domain" description="HTH LytTR-type" evidence="3">
    <location>
        <begin position="147"/>
        <end position="216"/>
    </location>
</feature>
<dbReference type="OrthoDB" id="1490554at2"/>
<dbReference type="AlphaFoldDB" id="A0A399SX30"/>
<dbReference type="GO" id="GO:0000156">
    <property type="term" value="F:phosphorelay response regulator activity"/>
    <property type="evidence" value="ECO:0007669"/>
    <property type="project" value="InterPro"/>
</dbReference>
<dbReference type="PANTHER" id="PTHR37299:SF1">
    <property type="entry name" value="STAGE 0 SPORULATION PROTEIN A HOMOLOG"/>
    <property type="match status" value="1"/>
</dbReference>